<dbReference type="Proteomes" id="UP000003835">
    <property type="component" value="Unassembled WGS sequence"/>
</dbReference>
<keyword evidence="1" id="KW-0472">Membrane</keyword>
<dbReference type="EMBL" id="DS989842">
    <property type="protein sequence ID" value="EDX78224.1"/>
    <property type="molecule type" value="Genomic_DNA"/>
</dbReference>
<accession>B4VJ09</accession>
<dbReference type="HOGENOM" id="CLU_2192516_0_0_3"/>
<proteinExistence type="predicted"/>
<feature type="transmembrane region" description="Helical" evidence="1">
    <location>
        <begin position="81"/>
        <end position="103"/>
    </location>
</feature>
<dbReference type="AlphaFoldDB" id="B4VJ09"/>
<gene>
    <name evidence="2" type="ORF">MC7420_7962</name>
</gene>
<sequence>MQFSIRLYCFFEAFSDKTQPLTKLKPNPPNLIVLLKRGLYFWWSWFIVIQQADGVTAEIPAVKVKGRRLRDSKAEGRIKNACIVSCCTFFHWILISATLHQIAFQPLH</sequence>
<protein>
    <submittedName>
        <fullName evidence="2">Uncharacterized protein</fullName>
    </submittedName>
</protein>
<keyword evidence="1" id="KW-0812">Transmembrane</keyword>
<dbReference type="STRING" id="118168.MC7420_7962"/>
<name>B4VJ09_9CYAN</name>
<keyword evidence="1" id="KW-1133">Transmembrane helix</keyword>
<keyword evidence="3" id="KW-1185">Reference proteome</keyword>
<evidence type="ECO:0000313" key="3">
    <source>
        <dbReference type="Proteomes" id="UP000003835"/>
    </source>
</evidence>
<evidence type="ECO:0000313" key="2">
    <source>
        <dbReference type="EMBL" id="EDX78224.1"/>
    </source>
</evidence>
<reference evidence="2 3" key="1">
    <citation type="submission" date="2008-07" db="EMBL/GenBank/DDBJ databases">
        <authorList>
            <person name="Tandeau de Marsac N."/>
            <person name="Ferriera S."/>
            <person name="Johnson J."/>
            <person name="Kravitz S."/>
            <person name="Beeson K."/>
            <person name="Sutton G."/>
            <person name="Rogers Y.-H."/>
            <person name="Friedman R."/>
            <person name="Frazier M."/>
            <person name="Venter J.C."/>
        </authorList>
    </citation>
    <scope>NUCLEOTIDE SEQUENCE [LARGE SCALE GENOMIC DNA]</scope>
    <source>
        <strain evidence="2 3">PCC 7420</strain>
    </source>
</reference>
<organism evidence="2 3">
    <name type="scientific">Coleofasciculus chthonoplastes PCC 7420</name>
    <dbReference type="NCBI Taxonomy" id="118168"/>
    <lineage>
        <taxon>Bacteria</taxon>
        <taxon>Bacillati</taxon>
        <taxon>Cyanobacteriota</taxon>
        <taxon>Cyanophyceae</taxon>
        <taxon>Coleofasciculales</taxon>
        <taxon>Coleofasciculaceae</taxon>
        <taxon>Coleofasciculus</taxon>
    </lineage>
</organism>
<evidence type="ECO:0000256" key="1">
    <source>
        <dbReference type="SAM" id="Phobius"/>
    </source>
</evidence>